<dbReference type="Pfam" id="PF00402">
    <property type="entry name" value="Calponin"/>
    <property type="match status" value="3"/>
</dbReference>
<comment type="similarity">
    <text evidence="1 8">Belongs to the calponin family.</text>
</comment>
<dbReference type="GO" id="GO:0031032">
    <property type="term" value="P:actomyosin structure organization"/>
    <property type="evidence" value="ECO:0007669"/>
    <property type="project" value="InterPro"/>
</dbReference>
<evidence type="ECO:0000256" key="7">
    <source>
        <dbReference type="ARBA" id="ARBA00025109"/>
    </source>
</evidence>
<keyword evidence="6 8" id="KW-0009">Actin-binding</keyword>
<reference evidence="11" key="3">
    <citation type="submission" date="2025-09" db="UniProtKB">
        <authorList>
            <consortium name="Ensembl"/>
        </authorList>
    </citation>
    <scope>IDENTIFICATION</scope>
</reference>
<dbReference type="InterPro" id="IPR001715">
    <property type="entry name" value="CH_dom"/>
</dbReference>
<dbReference type="SUPFAM" id="SSF47576">
    <property type="entry name" value="Calponin-homology domain, CH-domain"/>
    <property type="match status" value="1"/>
</dbReference>
<dbReference type="GO" id="GO:0015629">
    <property type="term" value="C:actin cytoskeleton"/>
    <property type="evidence" value="ECO:0007669"/>
    <property type="project" value="TreeGrafter"/>
</dbReference>
<dbReference type="PRINTS" id="PR00889">
    <property type="entry name" value="CALPONIN"/>
</dbReference>
<evidence type="ECO:0000313" key="11">
    <source>
        <dbReference type="Ensembl" id="ENSTGUP00000018853.1"/>
    </source>
</evidence>
<reference evidence="11" key="2">
    <citation type="submission" date="2025-08" db="UniProtKB">
        <authorList>
            <consortium name="Ensembl"/>
        </authorList>
    </citation>
    <scope>IDENTIFICATION</scope>
</reference>
<dbReference type="PANTHER" id="PTHR47385">
    <property type="entry name" value="CALPONIN"/>
    <property type="match status" value="1"/>
</dbReference>
<evidence type="ECO:0000256" key="3">
    <source>
        <dbReference type="ARBA" id="ARBA00022737"/>
    </source>
</evidence>
<dbReference type="GO" id="GO:0005925">
    <property type="term" value="C:focal adhesion"/>
    <property type="evidence" value="ECO:0007669"/>
    <property type="project" value="TreeGrafter"/>
</dbReference>
<dbReference type="Proteomes" id="UP000007754">
    <property type="component" value="Chromosome 28"/>
</dbReference>
<evidence type="ECO:0000259" key="10">
    <source>
        <dbReference type="PROSITE" id="PS50021"/>
    </source>
</evidence>
<keyword evidence="12" id="KW-1185">Reference proteome</keyword>
<dbReference type="InterPro" id="IPR050606">
    <property type="entry name" value="Calponin-like"/>
</dbReference>
<evidence type="ECO:0000256" key="8">
    <source>
        <dbReference type="RuleBase" id="RU361224"/>
    </source>
</evidence>
<name>A0A674G8U5_TAEGU</name>
<evidence type="ECO:0000256" key="5">
    <source>
        <dbReference type="ARBA" id="ARBA00022990"/>
    </source>
</evidence>
<dbReference type="PROSITE" id="PS50021">
    <property type="entry name" value="CH"/>
    <property type="match status" value="1"/>
</dbReference>
<dbReference type="Ensembl" id="ENSTGUT00000039044.1">
    <property type="protein sequence ID" value="ENSTGUP00000018853.1"/>
    <property type="gene ID" value="ENSTGUG00000000929.2"/>
</dbReference>
<keyword evidence="2" id="KW-0597">Phosphoprotein</keyword>
<dbReference type="InterPro" id="IPR000557">
    <property type="entry name" value="Calponin_repeat"/>
</dbReference>
<dbReference type="InterPro" id="IPR036872">
    <property type="entry name" value="CH_dom_sf"/>
</dbReference>
<dbReference type="SMART" id="SM00033">
    <property type="entry name" value="CH"/>
    <property type="match status" value="1"/>
</dbReference>
<dbReference type="PRINTS" id="PR00888">
    <property type="entry name" value="SM22CALPONIN"/>
</dbReference>
<dbReference type="Gene3D" id="1.10.418.10">
    <property type="entry name" value="Calponin-like domain"/>
    <property type="match status" value="1"/>
</dbReference>
<feature type="region of interest" description="Disordered" evidence="9">
    <location>
        <begin position="178"/>
        <end position="228"/>
    </location>
</feature>
<dbReference type="PROSITE" id="PS51122">
    <property type="entry name" value="CALPONIN_2"/>
    <property type="match status" value="3"/>
</dbReference>
<dbReference type="GO" id="GO:0005516">
    <property type="term" value="F:calmodulin binding"/>
    <property type="evidence" value="ECO:0007669"/>
    <property type="project" value="UniProtKB-KW"/>
</dbReference>
<dbReference type="GeneTree" id="ENSGT00940000154355"/>
<evidence type="ECO:0000256" key="9">
    <source>
        <dbReference type="SAM" id="MobiDB-lite"/>
    </source>
</evidence>
<keyword evidence="4 8" id="KW-0112">Calmodulin-binding</keyword>
<evidence type="ECO:0000256" key="4">
    <source>
        <dbReference type="ARBA" id="ARBA00022860"/>
    </source>
</evidence>
<accession>A0A674G8U5</accession>
<evidence type="ECO:0000256" key="6">
    <source>
        <dbReference type="ARBA" id="ARBA00023203"/>
    </source>
</evidence>
<protein>
    <recommendedName>
        <fullName evidence="8">Calponin</fullName>
    </recommendedName>
</protein>
<comment type="function">
    <text evidence="7 8">Thin filament-associated protein that is implicated in the regulation and modulation of smooth muscle contraction. It is capable of binding to actin, calmodulin and tropomyosin. The interaction of calponin with actin inhibits the actomyosin Mg-ATPase activity.</text>
</comment>
<dbReference type="Pfam" id="PF00307">
    <property type="entry name" value="CH"/>
    <property type="match status" value="1"/>
</dbReference>
<sequence length="583" mass="62799">MEVTSPTGNQLDQCHAPRLGKHSQTGLCWDLSGAAPLCTPHALGNAQLAVGREEELPSAAHAPENHPVGLRIPQPGHTGCHEGDPCPVSVLECLPATSWGWAVPIPVSPCAQDPQGLMASAHNGTGWAGGWWMPWDHPQVPAEHQRCQAGAGQHCPSHPRPGELSLPLWARDAAGPGSWSPFGRRHPHSWHSRGDRGIRRNPEESVVEAGPGQKGRGEHLSPGPLGLRAELPRAPADREREIWGVTSPFSRFWNGSEGAVSAGSIILMLLSLFPCQGGGNCPHEGLGCTLGPCLSCPPTVPQLAQKYDPQKEAELRTWIESVTGEQIGPDFQRGLKDGVILCELMNKLQPNAVRKINRSAQNWHQLENLSNFIKAMASYGMNPVDLFEANDLFESGNLTQVQVSLLALAGMAKTKGLQSGVDIGVKYSEKQQRNFDETKMKAGQCVIGLQMGTNKCASQSGMTAYGTRRHLYDPKNQILPPMDHSTISLQMGTNKCASQVGMTAPGTRRHIYDAKTGTEKCDNSSMSLQMGSNQGANQSGQVFGLGRQIYDPKYCPQGSQAEVANATGDPPGCHCYPEEEESY</sequence>
<dbReference type="InterPro" id="IPR001997">
    <property type="entry name" value="Calponin/LIMCH1"/>
</dbReference>
<dbReference type="CDD" id="cd21283">
    <property type="entry name" value="CH_CNN2"/>
    <property type="match status" value="1"/>
</dbReference>
<evidence type="ECO:0000313" key="12">
    <source>
        <dbReference type="Proteomes" id="UP000007754"/>
    </source>
</evidence>
<evidence type="ECO:0000256" key="2">
    <source>
        <dbReference type="ARBA" id="ARBA00022553"/>
    </source>
</evidence>
<dbReference type="PANTHER" id="PTHR47385:SF7">
    <property type="entry name" value="CALPONIN-2"/>
    <property type="match status" value="1"/>
</dbReference>
<dbReference type="AlphaFoldDB" id="A0A674G8U5"/>
<dbReference type="GO" id="GO:0007015">
    <property type="term" value="P:actin filament organization"/>
    <property type="evidence" value="ECO:0007669"/>
    <property type="project" value="TreeGrafter"/>
</dbReference>
<dbReference type="PROSITE" id="PS01052">
    <property type="entry name" value="CALPONIN_1"/>
    <property type="match status" value="2"/>
</dbReference>
<keyword evidence="3" id="KW-0677">Repeat</keyword>
<evidence type="ECO:0000256" key="1">
    <source>
        <dbReference type="ARBA" id="ARBA00009631"/>
    </source>
</evidence>
<keyword evidence="5" id="KW-0007">Acetylation</keyword>
<feature type="domain" description="Calponin-homology (CH)" evidence="10">
    <location>
        <begin position="309"/>
        <end position="413"/>
    </location>
</feature>
<feature type="compositionally biased region" description="Basic and acidic residues" evidence="9">
    <location>
        <begin position="192"/>
        <end position="203"/>
    </location>
</feature>
<organism evidence="11 12">
    <name type="scientific">Taeniopygia guttata</name>
    <name type="common">Zebra finch</name>
    <name type="synonym">Poephila guttata</name>
    <dbReference type="NCBI Taxonomy" id="59729"/>
    <lineage>
        <taxon>Eukaryota</taxon>
        <taxon>Metazoa</taxon>
        <taxon>Chordata</taxon>
        <taxon>Craniata</taxon>
        <taxon>Vertebrata</taxon>
        <taxon>Euteleostomi</taxon>
        <taxon>Archelosauria</taxon>
        <taxon>Archosauria</taxon>
        <taxon>Dinosauria</taxon>
        <taxon>Saurischia</taxon>
        <taxon>Theropoda</taxon>
        <taxon>Coelurosauria</taxon>
        <taxon>Aves</taxon>
        <taxon>Neognathae</taxon>
        <taxon>Neoaves</taxon>
        <taxon>Telluraves</taxon>
        <taxon>Australaves</taxon>
        <taxon>Passeriformes</taxon>
        <taxon>Passeroidea</taxon>
        <taxon>Estrildidae</taxon>
        <taxon>Estrildinae</taxon>
        <taxon>Taeniopygia</taxon>
    </lineage>
</organism>
<dbReference type="InterPro" id="IPR003096">
    <property type="entry name" value="SM22_calponin"/>
</dbReference>
<reference evidence="11 12" key="1">
    <citation type="journal article" date="2010" name="Nature">
        <title>The genome of a songbird.</title>
        <authorList>
            <person name="Warren W.C."/>
            <person name="Clayton D.F."/>
            <person name="Ellegren H."/>
            <person name="Arnold A.P."/>
            <person name="Hillier L.W."/>
            <person name="Kunstner A."/>
            <person name="Searle S."/>
            <person name="White S."/>
            <person name="Vilella A.J."/>
            <person name="Fairley S."/>
            <person name="Heger A."/>
            <person name="Kong L."/>
            <person name="Ponting C.P."/>
            <person name="Jarvis E.D."/>
            <person name="Mello C.V."/>
            <person name="Minx P."/>
            <person name="Lovell P."/>
            <person name="Velho T.A."/>
            <person name="Ferris M."/>
            <person name="Balakrishnan C.N."/>
            <person name="Sinha S."/>
            <person name="Blatti C."/>
            <person name="London S.E."/>
            <person name="Li Y."/>
            <person name="Lin Y.C."/>
            <person name="George J."/>
            <person name="Sweedler J."/>
            <person name="Southey B."/>
            <person name="Gunaratne P."/>
            <person name="Watson M."/>
            <person name="Nam K."/>
            <person name="Backstrom N."/>
            <person name="Smeds L."/>
            <person name="Nabholz B."/>
            <person name="Itoh Y."/>
            <person name="Whitney O."/>
            <person name="Pfenning A.R."/>
            <person name="Howard J."/>
            <person name="Volker M."/>
            <person name="Skinner B.M."/>
            <person name="Griffin D.K."/>
            <person name="Ye L."/>
            <person name="McLaren W.M."/>
            <person name="Flicek P."/>
            <person name="Quesada V."/>
            <person name="Velasco G."/>
            <person name="Lopez-Otin C."/>
            <person name="Puente X.S."/>
            <person name="Olender T."/>
            <person name="Lancet D."/>
            <person name="Smit A.F."/>
            <person name="Hubley R."/>
            <person name="Konkel M.K."/>
            <person name="Walker J.A."/>
            <person name="Batzer M.A."/>
            <person name="Gu W."/>
            <person name="Pollock D.D."/>
            <person name="Chen L."/>
            <person name="Cheng Z."/>
            <person name="Eichler E.E."/>
            <person name="Stapley J."/>
            <person name="Slate J."/>
            <person name="Ekblom R."/>
            <person name="Birkhead T."/>
            <person name="Burke T."/>
            <person name="Burt D."/>
            <person name="Scharff C."/>
            <person name="Adam I."/>
            <person name="Richard H."/>
            <person name="Sultan M."/>
            <person name="Soldatov A."/>
            <person name="Lehrach H."/>
            <person name="Edwards S.V."/>
            <person name="Yang S.P."/>
            <person name="Li X."/>
            <person name="Graves T."/>
            <person name="Fulton L."/>
            <person name="Nelson J."/>
            <person name="Chinwalla A."/>
            <person name="Hou S."/>
            <person name="Mardis E.R."/>
            <person name="Wilson R.K."/>
        </authorList>
    </citation>
    <scope>NUCLEOTIDE SEQUENCE [LARGE SCALE GENOMIC DNA]</scope>
</reference>
<dbReference type="GO" id="GO:0051015">
    <property type="term" value="F:actin filament binding"/>
    <property type="evidence" value="ECO:0007669"/>
    <property type="project" value="TreeGrafter"/>
</dbReference>
<proteinExistence type="inferred from homology"/>
<gene>
    <name evidence="11" type="primary">CNN2</name>
</gene>
<dbReference type="InParanoid" id="A0A674G8U5"/>